<dbReference type="GeneID" id="54463357"/>
<protein>
    <submittedName>
        <fullName evidence="2 4">Uncharacterized protein</fullName>
    </submittedName>
</protein>
<accession>A0A6A6Y5M4</accession>
<feature type="compositionally biased region" description="Low complexity" evidence="1">
    <location>
        <begin position="80"/>
        <end position="89"/>
    </location>
</feature>
<evidence type="ECO:0000313" key="4">
    <source>
        <dbReference type="RefSeq" id="XP_033570288.1"/>
    </source>
</evidence>
<dbReference type="AlphaFoldDB" id="A0A6A6Y5M4"/>
<reference evidence="2 4" key="1">
    <citation type="journal article" date="2020" name="Stud. Mycol.">
        <title>101 Dothideomycetes genomes: a test case for predicting lifestyles and emergence of pathogens.</title>
        <authorList>
            <person name="Haridas S."/>
            <person name="Albert R."/>
            <person name="Binder M."/>
            <person name="Bloem J."/>
            <person name="Labutti K."/>
            <person name="Salamov A."/>
            <person name="Andreopoulos B."/>
            <person name="Baker S."/>
            <person name="Barry K."/>
            <person name="Bills G."/>
            <person name="Bluhm B."/>
            <person name="Cannon C."/>
            <person name="Castanera R."/>
            <person name="Culley D."/>
            <person name="Daum C."/>
            <person name="Ezra D."/>
            <person name="Gonzalez J."/>
            <person name="Henrissat B."/>
            <person name="Kuo A."/>
            <person name="Liang C."/>
            <person name="Lipzen A."/>
            <person name="Lutzoni F."/>
            <person name="Magnuson J."/>
            <person name="Mondo S."/>
            <person name="Nolan M."/>
            <person name="Ohm R."/>
            <person name="Pangilinan J."/>
            <person name="Park H.-J."/>
            <person name="Ramirez L."/>
            <person name="Alfaro M."/>
            <person name="Sun H."/>
            <person name="Tritt A."/>
            <person name="Yoshinaga Y."/>
            <person name="Zwiers L.-H."/>
            <person name="Turgeon B."/>
            <person name="Goodwin S."/>
            <person name="Spatafora J."/>
            <person name="Crous P."/>
            <person name="Grigoriev I."/>
        </authorList>
    </citation>
    <scope>NUCLEOTIDE SEQUENCE</scope>
    <source>
        <strain evidence="2 4">CBS 304.34</strain>
    </source>
</reference>
<dbReference type="Proteomes" id="UP000504636">
    <property type="component" value="Unplaced"/>
</dbReference>
<sequence>MADSSSIGERDGSGFAGWDRSDRPATMRWTCWLQARPLRRRRQQGVIGVLCCICTFSRPQMAARKAGKFDRFSFSQSSRASAYAPARAQHPQPTTAKKAQRRRRRYRQHGLCSAGPNAHRAGSDAGAIAGTG</sequence>
<name>A0A6A6Y5M4_9PEZI</name>
<feature type="compositionally biased region" description="Basic residues" evidence="1">
    <location>
        <begin position="98"/>
        <end position="108"/>
    </location>
</feature>
<reference evidence="4" key="2">
    <citation type="submission" date="2020-04" db="EMBL/GenBank/DDBJ databases">
        <authorList>
            <consortium name="NCBI Genome Project"/>
        </authorList>
    </citation>
    <scope>NUCLEOTIDE SEQUENCE</scope>
    <source>
        <strain evidence="4">CBS 304.34</strain>
    </source>
</reference>
<evidence type="ECO:0000313" key="2">
    <source>
        <dbReference type="EMBL" id="KAF2803324.1"/>
    </source>
</evidence>
<gene>
    <name evidence="2 4" type="ORF">BDZ99DRAFT_482174</name>
</gene>
<dbReference type="RefSeq" id="XP_033570288.1">
    <property type="nucleotide sequence ID" value="XM_033722464.1"/>
</dbReference>
<proteinExistence type="predicted"/>
<reference evidence="4" key="3">
    <citation type="submission" date="2025-04" db="UniProtKB">
        <authorList>
            <consortium name="RefSeq"/>
        </authorList>
    </citation>
    <scope>IDENTIFICATION</scope>
    <source>
        <strain evidence="4">CBS 304.34</strain>
    </source>
</reference>
<evidence type="ECO:0000256" key="1">
    <source>
        <dbReference type="SAM" id="MobiDB-lite"/>
    </source>
</evidence>
<organism evidence="2">
    <name type="scientific">Mytilinidion resinicola</name>
    <dbReference type="NCBI Taxonomy" id="574789"/>
    <lineage>
        <taxon>Eukaryota</taxon>
        <taxon>Fungi</taxon>
        <taxon>Dikarya</taxon>
        <taxon>Ascomycota</taxon>
        <taxon>Pezizomycotina</taxon>
        <taxon>Dothideomycetes</taxon>
        <taxon>Pleosporomycetidae</taxon>
        <taxon>Mytilinidiales</taxon>
        <taxon>Mytilinidiaceae</taxon>
        <taxon>Mytilinidion</taxon>
    </lineage>
</organism>
<feature type="region of interest" description="Disordered" evidence="1">
    <location>
        <begin position="80"/>
        <end position="132"/>
    </location>
</feature>
<keyword evidence="3" id="KW-1185">Reference proteome</keyword>
<evidence type="ECO:0000313" key="3">
    <source>
        <dbReference type="Proteomes" id="UP000504636"/>
    </source>
</evidence>
<dbReference type="EMBL" id="MU003718">
    <property type="protein sequence ID" value="KAF2803324.1"/>
    <property type="molecule type" value="Genomic_DNA"/>
</dbReference>